<evidence type="ECO:0000256" key="1">
    <source>
        <dbReference type="ARBA" id="ARBA00004642"/>
    </source>
</evidence>
<sequence length="240" mass="26822">MGKYMKKSKITADVAVMELSLSHSQSTTLGVRTRAKTLALQRLHSSSSSPTSTNPDSSSFSYLQLRSRRLEKHPPPLLNGTKKPEIPQQLASNKKLPKGSSRLSKVKAVAGDFEKVEEGEGCFDKKCEAEDLGIEASFGENYLEFESRERSTRESTPCSLIRDSDAIGTPGSTTRQGSSTATNRRARNDIERNIPTTHEMDEFFACAEQKQQRLFSEKYNFDVVNDLPLPGRYEWVQVIP</sequence>
<feature type="region of interest" description="Disordered" evidence="5">
    <location>
        <begin position="41"/>
        <end position="103"/>
    </location>
</feature>
<keyword evidence="3" id="KW-0649">Protein kinase inhibitor</keyword>
<dbReference type="KEGG" id="jcu:105644399"/>
<organism evidence="7 8">
    <name type="scientific">Jatropha curcas</name>
    <name type="common">Barbados nut</name>
    <dbReference type="NCBI Taxonomy" id="180498"/>
    <lineage>
        <taxon>Eukaryota</taxon>
        <taxon>Viridiplantae</taxon>
        <taxon>Streptophyta</taxon>
        <taxon>Embryophyta</taxon>
        <taxon>Tracheophyta</taxon>
        <taxon>Spermatophyta</taxon>
        <taxon>Magnoliopsida</taxon>
        <taxon>eudicotyledons</taxon>
        <taxon>Gunneridae</taxon>
        <taxon>Pentapetalae</taxon>
        <taxon>rosids</taxon>
        <taxon>fabids</taxon>
        <taxon>Malpighiales</taxon>
        <taxon>Euphorbiaceae</taxon>
        <taxon>Crotonoideae</taxon>
        <taxon>Jatropheae</taxon>
        <taxon>Jatropha</taxon>
    </lineage>
</organism>
<evidence type="ECO:0000259" key="6">
    <source>
        <dbReference type="Pfam" id="PF02234"/>
    </source>
</evidence>
<dbReference type="Proteomes" id="UP000027138">
    <property type="component" value="Unassembled WGS sequence"/>
</dbReference>
<name>A0A067JUB4_JATCU</name>
<proteinExistence type="inferred from homology"/>
<accession>A0A067JUB4</accession>
<evidence type="ECO:0000256" key="4">
    <source>
        <dbReference type="ARBA" id="ARBA00023306"/>
    </source>
</evidence>
<dbReference type="PANTHER" id="PTHR46776">
    <property type="entry name" value="CYCLIN-DEPENDENT KINASE INHIBITOR 4-RELATED"/>
    <property type="match status" value="1"/>
</dbReference>
<evidence type="ECO:0000313" key="8">
    <source>
        <dbReference type="Proteomes" id="UP000027138"/>
    </source>
</evidence>
<dbReference type="GO" id="GO:0004861">
    <property type="term" value="F:cyclin-dependent protein serine/threonine kinase inhibitor activity"/>
    <property type="evidence" value="ECO:0007669"/>
    <property type="project" value="InterPro"/>
</dbReference>
<evidence type="ECO:0000256" key="2">
    <source>
        <dbReference type="ARBA" id="ARBA00010274"/>
    </source>
</evidence>
<dbReference type="GO" id="GO:0005654">
    <property type="term" value="C:nucleoplasm"/>
    <property type="evidence" value="ECO:0007669"/>
    <property type="project" value="UniProtKB-SubCell"/>
</dbReference>
<dbReference type="OrthoDB" id="6373236at2759"/>
<comment type="similarity">
    <text evidence="2">Belongs to the CDI family. ICK/KRP subfamily.</text>
</comment>
<dbReference type="InterPro" id="IPR003175">
    <property type="entry name" value="CDI_dom"/>
</dbReference>
<evidence type="ECO:0000256" key="5">
    <source>
        <dbReference type="SAM" id="MobiDB-lite"/>
    </source>
</evidence>
<dbReference type="EMBL" id="KK914893">
    <property type="protein sequence ID" value="KDP26393.1"/>
    <property type="molecule type" value="Genomic_DNA"/>
</dbReference>
<dbReference type="InterPro" id="IPR044275">
    <property type="entry name" value="KRP"/>
</dbReference>
<feature type="region of interest" description="Disordered" evidence="5">
    <location>
        <begin position="147"/>
        <end position="189"/>
    </location>
</feature>
<protein>
    <recommendedName>
        <fullName evidence="6">Cyclin-dependent kinase inhibitor domain-containing protein</fullName>
    </recommendedName>
</protein>
<evidence type="ECO:0000313" key="7">
    <source>
        <dbReference type="EMBL" id="KDP26393.1"/>
    </source>
</evidence>
<dbReference type="GO" id="GO:0051726">
    <property type="term" value="P:regulation of cell cycle"/>
    <property type="evidence" value="ECO:0007669"/>
    <property type="project" value="InterPro"/>
</dbReference>
<reference evidence="7 8" key="1">
    <citation type="journal article" date="2014" name="PLoS ONE">
        <title>Global Analysis of Gene Expression Profiles in Physic Nut (Jatropha curcas L.) Seedlings Exposed to Salt Stress.</title>
        <authorList>
            <person name="Zhang L."/>
            <person name="Zhang C."/>
            <person name="Wu P."/>
            <person name="Chen Y."/>
            <person name="Li M."/>
            <person name="Jiang H."/>
            <person name="Wu G."/>
        </authorList>
    </citation>
    <scope>NUCLEOTIDE SEQUENCE [LARGE SCALE GENOMIC DNA]</scope>
    <source>
        <strain evidence="8">cv. GZQX0401</strain>
        <tissue evidence="7">Young leaves</tissue>
    </source>
</reference>
<dbReference type="InterPro" id="IPR044898">
    <property type="entry name" value="CDI_dom_sf"/>
</dbReference>
<dbReference type="Pfam" id="PF02234">
    <property type="entry name" value="CDI"/>
    <property type="match status" value="1"/>
</dbReference>
<dbReference type="STRING" id="180498.A0A067JUB4"/>
<comment type="subcellular location">
    <subcellularLocation>
        <location evidence="1">Nucleus</location>
        <location evidence="1">Nucleoplasm</location>
    </subcellularLocation>
</comment>
<feature type="domain" description="Cyclin-dependent kinase inhibitor" evidence="6">
    <location>
        <begin position="192"/>
        <end position="238"/>
    </location>
</feature>
<gene>
    <name evidence="7" type="ORF">JCGZ_17551</name>
</gene>
<feature type="compositionally biased region" description="Low complexity" evidence="5">
    <location>
        <begin position="45"/>
        <end position="61"/>
    </location>
</feature>
<dbReference type="PIRSF" id="PIRSF017811">
    <property type="entry name" value="CDK_inhib_pln"/>
    <property type="match status" value="1"/>
</dbReference>
<evidence type="ECO:0000256" key="3">
    <source>
        <dbReference type="ARBA" id="ARBA00023013"/>
    </source>
</evidence>
<feature type="compositionally biased region" description="Polar residues" evidence="5">
    <location>
        <begin position="170"/>
        <end position="183"/>
    </location>
</feature>
<dbReference type="Gene3D" id="4.10.365.10">
    <property type="entry name" value="p27"/>
    <property type="match status" value="1"/>
</dbReference>
<dbReference type="AlphaFoldDB" id="A0A067JUB4"/>
<keyword evidence="8" id="KW-1185">Reference proteome</keyword>
<keyword evidence="4" id="KW-0131">Cell cycle</keyword>